<proteinExistence type="predicted"/>
<evidence type="ECO:0000256" key="1">
    <source>
        <dbReference type="SAM" id="MobiDB-lite"/>
    </source>
</evidence>
<protein>
    <recommendedName>
        <fullName evidence="3">Bifunctional inhibitor/plant lipid transfer protein/seed storage helical domain-containing protein</fullName>
    </recommendedName>
</protein>
<reference evidence="4" key="2">
    <citation type="submission" date="2021-02" db="EMBL/GenBank/DDBJ databases">
        <authorList>
            <person name="Kimball J.A."/>
            <person name="Haas M.W."/>
            <person name="Macchietto M."/>
            <person name="Kono T."/>
            <person name="Duquette J."/>
            <person name="Shao M."/>
        </authorList>
    </citation>
    <scope>NUCLEOTIDE SEQUENCE</scope>
    <source>
        <tissue evidence="4">Fresh leaf tissue</tissue>
    </source>
</reference>
<dbReference type="Proteomes" id="UP000729402">
    <property type="component" value="Unassembled WGS sequence"/>
</dbReference>
<dbReference type="EMBL" id="JAAALK010000288">
    <property type="protein sequence ID" value="KAG8051411.1"/>
    <property type="molecule type" value="Genomic_DNA"/>
</dbReference>
<dbReference type="Pfam" id="PF14368">
    <property type="entry name" value="LTP_2"/>
    <property type="match status" value="1"/>
</dbReference>
<organism evidence="4 5">
    <name type="scientific">Zizania palustris</name>
    <name type="common">Northern wild rice</name>
    <dbReference type="NCBI Taxonomy" id="103762"/>
    <lineage>
        <taxon>Eukaryota</taxon>
        <taxon>Viridiplantae</taxon>
        <taxon>Streptophyta</taxon>
        <taxon>Embryophyta</taxon>
        <taxon>Tracheophyta</taxon>
        <taxon>Spermatophyta</taxon>
        <taxon>Magnoliopsida</taxon>
        <taxon>Liliopsida</taxon>
        <taxon>Poales</taxon>
        <taxon>Poaceae</taxon>
        <taxon>BOP clade</taxon>
        <taxon>Oryzoideae</taxon>
        <taxon>Oryzeae</taxon>
        <taxon>Zizaniinae</taxon>
        <taxon>Zizania</taxon>
    </lineage>
</organism>
<evidence type="ECO:0000313" key="5">
    <source>
        <dbReference type="Proteomes" id="UP000729402"/>
    </source>
</evidence>
<feature type="signal peptide" evidence="2">
    <location>
        <begin position="1"/>
        <end position="20"/>
    </location>
</feature>
<comment type="caution">
    <text evidence="4">The sequence shown here is derived from an EMBL/GenBank/DDBJ whole genome shotgun (WGS) entry which is preliminary data.</text>
</comment>
<sequence length="210" mass="21136">MGPTALVLVAVAAAAGLALALGPVQVAAADGAFSEEPPATRCAAAIVSIAPCLAHVARVSPPAPAPNEACCAAFLRGVSSSGGGEGCFCHLVRDPLLLGFPVNTVRLGALLPTCSAANASAAATVEATVLFADMCRDLKSLPEIRFRPDPPPTPTISPAAVPVSMPPRTEVLSTSVPRDRSGSETSSSCRIFFVALLVLTAAAAEDLIPL</sequence>
<dbReference type="InterPro" id="IPR053353">
    <property type="entry name" value="Plant_LTP_GPI-anchored"/>
</dbReference>
<gene>
    <name evidence="4" type="ORF">GUJ93_ZPchr0001g30892</name>
</gene>
<dbReference type="AlphaFoldDB" id="A0A8J5S7K2"/>
<dbReference type="PANTHER" id="PTHR35747">
    <property type="entry name" value="BIFUNCTIONAL INHIBITOR/LIPID-TRANSFER PROTEIN/SEED STORAGE 2S ALBUMIN SUPERFAMILY PROTEIN"/>
    <property type="match status" value="1"/>
</dbReference>
<accession>A0A8J5S7K2</accession>
<dbReference type="InterPro" id="IPR016140">
    <property type="entry name" value="Bifunc_inhib/LTP/seed_store"/>
</dbReference>
<feature type="domain" description="Bifunctional inhibitor/plant lipid transfer protein/seed storage helical" evidence="3">
    <location>
        <begin position="34"/>
        <end position="119"/>
    </location>
</feature>
<evidence type="ECO:0000313" key="4">
    <source>
        <dbReference type="EMBL" id="KAG8051411.1"/>
    </source>
</evidence>
<evidence type="ECO:0000259" key="3">
    <source>
        <dbReference type="Pfam" id="PF14368"/>
    </source>
</evidence>
<evidence type="ECO:0000256" key="2">
    <source>
        <dbReference type="SAM" id="SignalP"/>
    </source>
</evidence>
<dbReference type="PANTHER" id="PTHR35747:SF2">
    <property type="entry name" value="NON-SPECIFIC LIPID TRANSFER PROTEIN GPI-ANCHORED 25"/>
    <property type="match status" value="1"/>
</dbReference>
<dbReference type="OrthoDB" id="692203at2759"/>
<name>A0A8J5S7K2_ZIZPA</name>
<feature type="chain" id="PRO_5035243927" description="Bifunctional inhibitor/plant lipid transfer protein/seed storage helical domain-containing protein" evidence="2">
    <location>
        <begin position="21"/>
        <end position="210"/>
    </location>
</feature>
<feature type="region of interest" description="Disordered" evidence="1">
    <location>
        <begin position="146"/>
        <end position="185"/>
    </location>
</feature>
<keyword evidence="5" id="KW-1185">Reference proteome</keyword>
<reference evidence="4" key="1">
    <citation type="journal article" date="2021" name="bioRxiv">
        <title>Whole Genome Assembly and Annotation of Northern Wild Rice, Zizania palustris L., Supports a Whole Genome Duplication in the Zizania Genus.</title>
        <authorList>
            <person name="Haas M."/>
            <person name="Kono T."/>
            <person name="Macchietto M."/>
            <person name="Millas R."/>
            <person name="McGilp L."/>
            <person name="Shao M."/>
            <person name="Duquette J."/>
            <person name="Hirsch C.N."/>
            <person name="Kimball J."/>
        </authorList>
    </citation>
    <scope>NUCLEOTIDE SEQUENCE</scope>
    <source>
        <tissue evidence="4">Fresh leaf tissue</tissue>
    </source>
</reference>
<keyword evidence="2" id="KW-0732">Signal</keyword>